<protein>
    <recommendedName>
        <fullName evidence="1">DUF927 domain-containing protein</fullName>
    </recommendedName>
</protein>
<name>A0A1E7YQI4_9PROT</name>
<feature type="domain" description="DUF927" evidence="1">
    <location>
        <begin position="392"/>
        <end position="676"/>
    </location>
</feature>
<sequence length="982" mass="109860">MTTNITVLMPRDPRPSLAKRFQLAEGNEVRTGSYPICGMFVWEQLPVEGIGGLHTLLQNIYRNRRCAIVRGVPTPETTKVTRRNNNSFPENPEGTPWVMLDIDGVPAPEGVAPCSPQAVEYVVSKLPQEFREASYVYEFSGSAGIRKPDGSYLKPGIRLHLFFWLNRPVLGPLLAAYLEDFCYDTDFYEVRLNAGGIPMVQLGIDMAPIRAPSQLHYTAEPLIDEGILCDITDRERLGLVEKSAEVVELPELAPDLPEQVARKRQEIRETWATTHGFTTGQRIVQMDGRRCRYTVLLPANPQDVRLGRELIDVEVRAEGNVLGLKLADEKTPNSWYVLKRSPWLARRMGDEMEIPLEEFCPAAVEKVRELGWVTEIREVGDGEVPPVEFDLFCVDEQGVWYQGYDKKGNSLPRLKLATPIIVQAKVRDAYSSQWSYLLKVWNNDATCQTLRIPAVDLTSENYRRALLDRGVCCNTSAKSRELLAQFIQSFPESRTLTLVESTGWIEEDLVTFALPDIVLEIGAEQGARGYHLSEKLDEYTRAYGQSGTLEEWREHVAAPCRGNMLLVLALSAAFLPPLLQPAGRENVGVHFRGPSSTGKSKLLRVASSVWGDPSLYVSSWRTTDNALETLASARNDALLTLDELGSMSPESAGEATYMLGNGQGKGRMRADASARPISRFHLVFLSSGEIGLHEHLREASRQSRAGHEVRFIDISADAGAEMGIVQQLNEFDSSRQLVDHLDESSRRFYGTPIRAFMQQLLSSIEARDGAARYLREEVRRLQAEWHVPGSDQQVGRVAGQLAGIAAAGELAIQYGILPFEQGTAIAAAHWGFGAWLRERGGTESMEKIRAFENLVESLHQYGFTRFEWWKKDGDGINEWGGQRIIGPQWGYAMWLDASEENPQFEFWIPSSTFESVFCTSISKRTFANYLVEKGYMDRPMAVNRRIPVMGTTRVYVIKGSILAGDLPVAMPEGATIEPEMSQ</sequence>
<organism evidence="2 3">
    <name type="scientific">Acidithiobacillus caldus</name>
    <dbReference type="NCBI Taxonomy" id="33059"/>
    <lineage>
        <taxon>Bacteria</taxon>
        <taxon>Pseudomonadati</taxon>
        <taxon>Pseudomonadota</taxon>
        <taxon>Acidithiobacillia</taxon>
        <taxon>Acidithiobacillales</taxon>
        <taxon>Acidithiobacillaceae</taxon>
        <taxon>Acidithiobacillus</taxon>
    </lineage>
</organism>
<dbReference type="InterPro" id="IPR009270">
    <property type="entry name" value="DUF927"/>
</dbReference>
<proteinExistence type="predicted"/>
<evidence type="ECO:0000259" key="1">
    <source>
        <dbReference type="Pfam" id="PF06048"/>
    </source>
</evidence>
<comment type="caution">
    <text evidence="2">The sequence shown here is derived from an EMBL/GenBank/DDBJ whole genome shotgun (WGS) entry which is preliminary data.</text>
</comment>
<dbReference type="EMBL" id="LZYE01000047">
    <property type="protein sequence ID" value="OFC38307.1"/>
    <property type="molecule type" value="Genomic_DNA"/>
</dbReference>
<accession>A0A1E7YQI4</accession>
<dbReference type="Proteomes" id="UP000175616">
    <property type="component" value="Unassembled WGS sequence"/>
</dbReference>
<dbReference type="RefSeq" id="WP_070113951.1">
    <property type="nucleotide sequence ID" value="NZ_LZYE01000047.1"/>
</dbReference>
<reference evidence="2 3" key="1">
    <citation type="submission" date="2016-06" db="EMBL/GenBank/DDBJ databases">
        <title>Gene turnover analysis identifies the evolutionary adaptation of the extremophile Acidithiobacillus caldus.</title>
        <authorList>
            <person name="Zhang X."/>
        </authorList>
    </citation>
    <scope>NUCLEOTIDE SEQUENCE [LARGE SCALE GENOMIC DNA]</scope>
    <source>
        <strain evidence="2 3">DX</strain>
    </source>
</reference>
<evidence type="ECO:0000313" key="2">
    <source>
        <dbReference type="EMBL" id="OFC38307.1"/>
    </source>
</evidence>
<dbReference type="Pfam" id="PF06048">
    <property type="entry name" value="DUF927"/>
    <property type="match status" value="1"/>
</dbReference>
<dbReference type="AlphaFoldDB" id="A0A1E7YQI4"/>
<gene>
    <name evidence="2" type="ORF">BAE27_02290</name>
</gene>
<evidence type="ECO:0000313" key="3">
    <source>
        <dbReference type="Proteomes" id="UP000175616"/>
    </source>
</evidence>